<dbReference type="RefSeq" id="WP_072955049.1">
    <property type="nucleotide sequence ID" value="NZ_FQUT01000003.1"/>
</dbReference>
<proteinExistence type="predicted"/>
<evidence type="ECO:0000313" key="2">
    <source>
        <dbReference type="EMBL" id="SHF20414.1"/>
    </source>
</evidence>
<reference evidence="3" key="1">
    <citation type="submission" date="2016-11" db="EMBL/GenBank/DDBJ databases">
        <authorList>
            <person name="Varghese N."/>
            <person name="Submissions S."/>
        </authorList>
    </citation>
    <scope>NUCLEOTIDE SEQUENCE [LARGE SCALE GENOMIC DNA]</scope>
    <source>
        <strain evidence="3">DSM 27619</strain>
    </source>
</reference>
<organism evidence="2 3">
    <name type="scientific">Chryseobacterium arachidis</name>
    <dbReference type="NCBI Taxonomy" id="1416778"/>
    <lineage>
        <taxon>Bacteria</taxon>
        <taxon>Pseudomonadati</taxon>
        <taxon>Bacteroidota</taxon>
        <taxon>Flavobacteriia</taxon>
        <taxon>Flavobacteriales</taxon>
        <taxon>Weeksellaceae</taxon>
        <taxon>Chryseobacterium group</taxon>
        <taxon>Chryseobacterium</taxon>
    </lineage>
</organism>
<accession>A0A1M4ZQY5</accession>
<dbReference type="OrthoDB" id="1399842at2"/>
<dbReference type="EMBL" id="FQUT01000003">
    <property type="protein sequence ID" value="SHF20414.1"/>
    <property type="molecule type" value="Genomic_DNA"/>
</dbReference>
<evidence type="ECO:0000256" key="1">
    <source>
        <dbReference type="SAM" id="Coils"/>
    </source>
</evidence>
<dbReference type="STRING" id="1416778.SAMN05443633_103239"/>
<dbReference type="AlphaFoldDB" id="A0A1M4ZQY5"/>
<keyword evidence="3" id="KW-1185">Reference proteome</keyword>
<gene>
    <name evidence="2" type="ORF">SAMN05443633_103239</name>
</gene>
<name>A0A1M4ZQY5_9FLAO</name>
<protein>
    <submittedName>
        <fullName evidence="2">Uncharacterized protein</fullName>
    </submittedName>
</protein>
<sequence>MRTRILLLFLLGWGKIAFGQEIYDVQKEIDSLKEKYNKSKTEIHTLEKEFEILKGELTVTVSEDLNIKIKNTQKKIQEEKKSFKNTYQLVESYKNVLENTKKENKDNVEHIFAFFKEEDKNCFPEAVKSEKMETKTYLYFGENKIIDQDLFANKKSTETELLKSLLLNVGKESYLGDITIPKAGQKFLFYNNEMNICTQQRYSFQKLKVEIKDGYFSDIIVYVTDDSGDVHVFTNQVGLSILFYSQYGSRRFMYYLYSIRKEDFTNENLANRYTDEAMAGLLIKVTDVMGYSYKIGNHYIPQDLAIELPQDDVEGKKTNGKSGATYQIKQDTYLEKIVELRAYTDFLALFGQSQNGLAQIEGRAKFYLFPYPFRFFGSKRVMGQLEVVPSISPFVNYSKFDDKSKYVNLNTIADYRFELVEKRFLTMGLHLEAFKWQHKNSPVSISLYGIVDYNLTQTNFGTEEQPDEVTIKALKYGGGIHLNVKRFNNFGFNYKFEYSGFNYLDFNGEAKLEDENKKTKLPSWIPVAKHEAEIFYHPNGNPNQAIFTRLITYNDAGKSNNQAFYQFQFGYKFSIGSRTVKQVSE</sequence>
<feature type="coiled-coil region" evidence="1">
    <location>
        <begin position="22"/>
        <end position="82"/>
    </location>
</feature>
<keyword evidence="1" id="KW-0175">Coiled coil</keyword>
<evidence type="ECO:0000313" key="3">
    <source>
        <dbReference type="Proteomes" id="UP000184518"/>
    </source>
</evidence>
<dbReference type="Proteomes" id="UP000184518">
    <property type="component" value="Unassembled WGS sequence"/>
</dbReference>